<evidence type="ECO:0000313" key="4">
    <source>
        <dbReference type="EMBL" id="MCT2592813.1"/>
    </source>
</evidence>
<comment type="caution">
    <text evidence="4">The sequence shown here is derived from an EMBL/GenBank/DDBJ whole genome shotgun (WGS) entry which is preliminary data.</text>
</comment>
<keyword evidence="5" id="KW-1185">Reference proteome</keyword>
<dbReference type="CDD" id="cd03673">
    <property type="entry name" value="NUDIX_Ap6A_hydrolase"/>
    <property type="match status" value="1"/>
</dbReference>
<evidence type="ECO:0000313" key="5">
    <source>
        <dbReference type="Proteomes" id="UP001156389"/>
    </source>
</evidence>
<accession>A0ABT2JY42</accession>
<evidence type="ECO:0000256" key="1">
    <source>
        <dbReference type="ARBA" id="ARBA00022801"/>
    </source>
</evidence>
<dbReference type="InterPro" id="IPR020084">
    <property type="entry name" value="NUDIX_hydrolase_CS"/>
</dbReference>
<dbReference type="GO" id="GO:0016787">
    <property type="term" value="F:hydrolase activity"/>
    <property type="evidence" value="ECO:0007669"/>
    <property type="project" value="UniProtKB-KW"/>
</dbReference>
<dbReference type="InterPro" id="IPR051325">
    <property type="entry name" value="Nudix_hydrolase_domain"/>
</dbReference>
<evidence type="ECO:0000259" key="3">
    <source>
        <dbReference type="PROSITE" id="PS51462"/>
    </source>
</evidence>
<feature type="region of interest" description="Disordered" evidence="2">
    <location>
        <begin position="73"/>
        <end position="92"/>
    </location>
</feature>
<proteinExistence type="predicted"/>
<evidence type="ECO:0000256" key="2">
    <source>
        <dbReference type="SAM" id="MobiDB-lite"/>
    </source>
</evidence>
<keyword evidence="1 4" id="KW-0378">Hydrolase</keyword>
<dbReference type="SUPFAM" id="SSF55811">
    <property type="entry name" value="Nudix"/>
    <property type="match status" value="1"/>
</dbReference>
<dbReference type="RefSeq" id="WP_260220133.1">
    <property type="nucleotide sequence ID" value="NZ_JAJAGO010000011.1"/>
</dbReference>
<dbReference type="EMBL" id="JAJAGO010000011">
    <property type="protein sequence ID" value="MCT2592813.1"/>
    <property type="molecule type" value="Genomic_DNA"/>
</dbReference>
<protein>
    <submittedName>
        <fullName evidence="4">NUDIX hydrolase</fullName>
    </submittedName>
</protein>
<dbReference type="PANTHER" id="PTHR21340">
    <property type="entry name" value="DIADENOSINE 5,5-P1,P4-TETRAPHOSPHATE PYROPHOSPHOHYDROLASE MUTT"/>
    <property type="match status" value="1"/>
</dbReference>
<reference evidence="4 5" key="1">
    <citation type="submission" date="2021-10" db="EMBL/GenBank/DDBJ databases">
        <title>Streptomyces gossypii sp. nov., isolated from soil collected from cotton field.</title>
        <authorList>
            <person name="Ge X."/>
            <person name="Chen X."/>
            <person name="Liu W."/>
        </authorList>
    </citation>
    <scope>NUCLEOTIDE SEQUENCE [LARGE SCALE GENOMIC DNA]</scope>
    <source>
        <strain evidence="4 5">N2-109</strain>
    </source>
</reference>
<gene>
    <name evidence="4" type="ORF">LHJ74_23350</name>
</gene>
<dbReference type="Gene3D" id="3.90.79.10">
    <property type="entry name" value="Nucleoside Triphosphate Pyrophosphohydrolase"/>
    <property type="match status" value="1"/>
</dbReference>
<dbReference type="PROSITE" id="PS51462">
    <property type="entry name" value="NUDIX"/>
    <property type="match status" value="1"/>
</dbReference>
<dbReference type="Proteomes" id="UP001156389">
    <property type="component" value="Unassembled WGS sequence"/>
</dbReference>
<feature type="domain" description="Nudix hydrolase" evidence="3">
    <location>
        <begin position="19"/>
        <end position="147"/>
    </location>
</feature>
<dbReference type="InterPro" id="IPR015797">
    <property type="entry name" value="NUDIX_hydrolase-like_dom_sf"/>
</dbReference>
<dbReference type="InterPro" id="IPR000086">
    <property type="entry name" value="NUDIX_hydrolase_dom"/>
</dbReference>
<name>A0ABT2JY42_9ACTN</name>
<organism evidence="4 5">
    <name type="scientific">Streptomyces gossypii</name>
    <dbReference type="NCBI Taxonomy" id="2883101"/>
    <lineage>
        <taxon>Bacteria</taxon>
        <taxon>Bacillati</taxon>
        <taxon>Actinomycetota</taxon>
        <taxon>Actinomycetes</taxon>
        <taxon>Kitasatosporales</taxon>
        <taxon>Streptomycetaceae</taxon>
        <taxon>Streptomyces</taxon>
    </lineage>
</organism>
<dbReference type="PANTHER" id="PTHR21340:SF0">
    <property type="entry name" value="BIS(5'-NUCLEOSYL)-TETRAPHOSPHATASE [ASYMMETRICAL]"/>
    <property type="match status" value="1"/>
</dbReference>
<sequence>MTAEGDPGAGAGATTGPPRTVRAAGCVLWRRSPHDGGIEIGLVHRPRYGDWSLPKGKLKRGEDALRGAVREVREETGMECAPGSPLPTSRYTIDDGRPKEVRYWAAEATGGAFLPNKEVDRLAWLPPAAARDRLSHERDRPLIDALMSALHAT</sequence>
<dbReference type="Pfam" id="PF00293">
    <property type="entry name" value="NUDIX"/>
    <property type="match status" value="1"/>
</dbReference>
<dbReference type="PROSITE" id="PS00893">
    <property type="entry name" value="NUDIX_BOX"/>
    <property type="match status" value="1"/>
</dbReference>